<proteinExistence type="predicted"/>
<sequence>MTGRPFRVSGRGREPVTAMRKTGSTGSFLSVGAGVTPGADGASAYPGAGDVHMLGEEAAKGETKHARVEMGTNQGSDGALKHQPKCILLTGGAGFIGSHVAERLVHRYPEYKIVVLDRLDYCGAPENLRELEQCSNFKFVRGDIRSKSLLDYLLRAEQIDTVMHFAASTHVDNSFQSSISFTSNNVLGTHVLLECAREYGRIQRFMHVSTDEVYGGETDMRNTEESMLAPTNPYACTKAAAEFICRAYSISYGLPIVMTRGNNVYGPRQYPDKLIAKSATLLAMGKHAFIHGDGRHRRSYIYVVDCAEAFDVILHRAETGGVYNLGSEQEISNLDVVRRLVRLTNSPSDSAAELSDEECDRWIDFSVDRAFNDRRYPVDMTRLQGLGWQPRTQFADGLAQTAQWYADPANLVRWPGFLNKLVAHPALDTNGANTEQLFFIE</sequence>
<evidence type="ECO:0000256" key="1">
    <source>
        <dbReference type="ARBA" id="ARBA00001911"/>
    </source>
</evidence>
<dbReference type="Gene3D" id="3.40.50.720">
    <property type="entry name" value="NAD(P)-binding Rossmann-like Domain"/>
    <property type="match status" value="1"/>
</dbReference>
<dbReference type="SUPFAM" id="SSF51735">
    <property type="entry name" value="NAD(P)-binding Rossmann-fold domains"/>
    <property type="match status" value="1"/>
</dbReference>
<dbReference type="InterPro" id="IPR016040">
    <property type="entry name" value="NAD(P)-bd_dom"/>
</dbReference>
<comment type="cofactor">
    <cofactor evidence="1">
        <name>NAD(+)</name>
        <dbReference type="ChEBI" id="CHEBI:57540"/>
    </cofactor>
</comment>
<reference evidence="7" key="1">
    <citation type="journal article" date="2019" name="Nat. Commun.">
        <title>Expansion of phycobilisome linker gene families in mesophilic red algae.</title>
        <authorList>
            <person name="Lee J."/>
            <person name="Kim D."/>
            <person name="Bhattacharya D."/>
            <person name="Yoon H.S."/>
        </authorList>
    </citation>
    <scope>NUCLEOTIDE SEQUENCE [LARGE SCALE GENOMIC DNA]</scope>
    <source>
        <strain evidence="7">CCMP 1328</strain>
    </source>
</reference>
<dbReference type="GO" id="GO:0009225">
    <property type="term" value="P:nucleotide-sugar metabolic process"/>
    <property type="evidence" value="ECO:0007669"/>
    <property type="project" value="InterPro"/>
</dbReference>
<keyword evidence="7" id="KW-1185">Reference proteome</keyword>
<gene>
    <name evidence="6" type="ORF">FVE85_4164</name>
</gene>
<keyword evidence="2" id="KW-0520">NAD</keyword>
<dbReference type="AlphaFoldDB" id="A0A5J4YS18"/>
<dbReference type="OMA" id="KLIPLMC"/>
<dbReference type="InterPro" id="IPR036291">
    <property type="entry name" value="NAD(P)-bd_dom_sf"/>
</dbReference>
<evidence type="ECO:0000313" key="7">
    <source>
        <dbReference type="Proteomes" id="UP000324585"/>
    </source>
</evidence>
<evidence type="ECO:0000256" key="4">
    <source>
        <dbReference type="SAM" id="MobiDB-lite"/>
    </source>
</evidence>
<protein>
    <submittedName>
        <fullName evidence="6">Trifunctional UDP-glucose 4,6-dehydratase</fullName>
    </submittedName>
</protein>
<dbReference type="EMBL" id="VRMN01000005">
    <property type="protein sequence ID" value="KAA8494189.1"/>
    <property type="molecule type" value="Genomic_DNA"/>
</dbReference>
<dbReference type="OrthoDB" id="263at2759"/>
<accession>A0A5J4YS18</accession>
<dbReference type="Pfam" id="PF16363">
    <property type="entry name" value="GDP_Man_Dehyd"/>
    <property type="match status" value="1"/>
</dbReference>
<dbReference type="Proteomes" id="UP000324585">
    <property type="component" value="Unassembled WGS sequence"/>
</dbReference>
<evidence type="ECO:0000256" key="3">
    <source>
        <dbReference type="ARBA" id="ARBA00023239"/>
    </source>
</evidence>
<name>A0A5J4YS18_PORPP</name>
<dbReference type="PANTHER" id="PTHR43000">
    <property type="entry name" value="DTDP-D-GLUCOSE 4,6-DEHYDRATASE-RELATED"/>
    <property type="match status" value="1"/>
</dbReference>
<dbReference type="GO" id="GO:0008460">
    <property type="term" value="F:dTDP-glucose 4,6-dehydratase activity"/>
    <property type="evidence" value="ECO:0007669"/>
    <property type="project" value="InterPro"/>
</dbReference>
<dbReference type="InterPro" id="IPR005888">
    <property type="entry name" value="dTDP_Gluc_deHydtase"/>
</dbReference>
<comment type="caution">
    <text evidence="6">The sequence shown here is derived from an EMBL/GenBank/DDBJ whole genome shotgun (WGS) entry which is preliminary data.</text>
</comment>
<dbReference type="CDD" id="cd05246">
    <property type="entry name" value="dTDP_GD_SDR_e"/>
    <property type="match status" value="1"/>
</dbReference>
<dbReference type="Gene3D" id="3.90.25.10">
    <property type="entry name" value="UDP-galactose 4-epimerase, domain 1"/>
    <property type="match status" value="1"/>
</dbReference>
<organism evidence="6 7">
    <name type="scientific">Porphyridium purpureum</name>
    <name type="common">Red alga</name>
    <name type="synonym">Porphyridium cruentum</name>
    <dbReference type="NCBI Taxonomy" id="35688"/>
    <lineage>
        <taxon>Eukaryota</taxon>
        <taxon>Rhodophyta</taxon>
        <taxon>Bangiophyceae</taxon>
        <taxon>Porphyridiales</taxon>
        <taxon>Porphyridiaceae</taxon>
        <taxon>Porphyridium</taxon>
    </lineage>
</organism>
<evidence type="ECO:0000313" key="6">
    <source>
        <dbReference type="EMBL" id="KAA8494189.1"/>
    </source>
</evidence>
<dbReference type="FunFam" id="3.40.50.720:FF:000304">
    <property type="entry name" value="UDP-glucose 4,6-dehydratase"/>
    <property type="match status" value="1"/>
</dbReference>
<feature type="region of interest" description="Disordered" evidence="4">
    <location>
        <begin position="1"/>
        <end position="20"/>
    </location>
</feature>
<evidence type="ECO:0000259" key="5">
    <source>
        <dbReference type="Pfam" id="PF16363"/>
    </source>
</evidence>
<evidence type="ECO:0000256" key="2">
    <source>
        <dbReference type="ARBA" id="ARBA00023027"/>
    </source>
</evidence>
<keyword evidence="3" id="KW-0456">Lyase</keyword>
<feature type="domain" description="NAD(P)-binding" evidence="5">
    <location>
        <begin position="88"/>
        <end position="400"/>
    </location>
</feature>